<evidence type="ECO:0000313" key="1">
    <source>
        <dbReference type="EMBL" id="MDW8550129.1"/>
    </source>
</evidence>
<dbReference type="Proteomes" id="UP001204439">
    <property type="component" value="Unassembled WGS sequence"/>
</dbReference>
<gene>
    <name evidence="1" type="ORF">NG800_014475</name>
</gene>
<accession>A0ABU4JK92</accession>
<organism evidence="1 2">
    <name type="scientific">Epilithonimonas ginsengisoli</name>
    <dbReference type="NCBI Taxonomy" id="1245592"/>
    <lineage>
        <taxon>Bacteria</taxon>
        <taxon>Pseudomonadati</taxon>
        <taxon>Bacteroidota</taxon>
        <taxon>Flavobacteriia</taxon>
        <taxon>Flavobacteriales</taxon>
        <taxon>Weeksellaceae</taxon>
        <taxon>Chryseobacterium group</taxon>
        <taxon>Epilithonimonas</taxon>
    </lineage>
</organism>
<sequence length="187" mass="21703">MTQLLSAQASTEKEIPYSDVTISVVGKGFIYSNDYTFNEQVFKNKSILTHTKLTKKDNQRTIKITAKETKIYSFKAKRHKKKKSRKSKLASKNRYGCKLDNSKKKPLSEHINNKEDQFFFGHSCGKNYFVPTDNNLSLPKYSIPEYFKLGSVCLIFLYNTHYFYNNKKSKLQIYPDSFSVRPPPVLA</sequence>
<reference evidence="1 2" key="1">
    <citation type="submission" date="2023-11" db="EMBL/GenBank/DDBJ databases">
        <title>First isolation, identification, and characterization of non-pathogenic Epilithonimonas ginsengisoli isolated from diseased farmed rainbow trout (Oncorhynchus mykiss) in Chile.</title>
        <authorList>
            <person name="Miranda C.D."/>
            <person name="Irgang R."/>
            <person name="Concha C."/>
            <person name="Rojas R."/>
            <person name="Avendano R."/>
        </authorList>
    </citation>
    <scope>NUCLEOTIDE SEQUENCE [LARGE SCALE GENOMIC DNA]</scope>
    <source>
        <strain evidence="1 2">FP99</strain>
    </source>
</reference>
<comment type="caution">
    <text evidence="1">The sequence shown here is derived from an EMBL/GenBank/DDBJ whole genome shotgun (WGS) entry which is preliminary data.</text>
</comment>
<keyword evidence="2" id="KW-1185">Reference proteome</keyword>
<evidence type="ECO:0000313" key="2">
    <source>
        <dbReference type="Proteomes" id="UP001204439"/>
    </source>
</evidence>
<dbReference type="EMBL" id="JAMXLT020000026">
    <property type="protein sequence ID" value="MDW8550129.1"/>
    <property type="molecule type" value="Genomic_DNA"/>
</dbReference>
<protein>
    <submittedName>
        <fullName evidence="1">Uncharacterized protein</fullName>
    </submittedName>
</protein>
<dbReference type="RefSeq" id="WP_063970217.1">
    <property type="nucleotide sequence ID" value="NZ_JAMXLT020000026.1"/>
</dbReference>
<proteinExistence type="predicted"/>
<name>A0ABU4JK92_9FLAO</name>